<dbReference type="Pfam" id="PF13416">
    <property type="entry name" value="SBP_bac_8"/>
    <property type="match status" value="1"/>
</dbReference>
<dbReference type="EMBL" id="DVFI01000124">
    <property type="protein sequence ID" value="HIQ63771.1"/>
    <property type="molecule type" value="Genomic_DNA"/>
</dbReference>
<evidence type="ECO:0000256" key="2">
    <source>
        <dbReference type="ARBA" id="ARBA00008520"/>
    </source>
</evidence>
<feature type="signal peptide" evidence="5">
    <location>
        <begin position="1"/>
        <end position="26"/>
    </location>
</feature>
<reference evidence="6" key="2">
    <citation type="journal article" date="2021" name="PeerJ">
        <title>Extensive microbial diversity within the chicken gut microbiome revealed by metagenomics and culture.</title>
        <authorList>
            <person name="Gilroy R."/>
            <person name="Ravi A."/>
            <person name="Getino M."/>
            <person name="Pursley I."/>
            <person name="Horton D.L."/>
            <person name="Alikhan N.F."/>
            <person name="Baker D."/>
            <person name="Gharbi K."/>
            <person name="Hall N."/>
            <person name="Watson M."/>
            <person name="Adriaenssens E.M."/>
            <person name="Foster-Nyarko E."/>
            <person name="Jarju S."/>
            <person name="Secka A."/>
            <person name="Antonio M."/>
            <person name="Oren A."/>
            <person name="Chaudhuri R.R."/>
            <person name="La Ragione R."/>
            <person name="Hildebrand F."/>
            <person name="Pallen M.J."/>
        </authorList>
    </citation>
    <scope>NUCLEOTIDE SEQUENCE</scope>
    <source>
        <strain evidence="6">ChiHile30-977</strain>
    </source>
</reference>
<evidence type="ECO:0000256" key="3">
    <source>
        <dbReference type="ARBA" id="ARBA00022448"/>
    </source>
</evidence>
<reference evidence="6" key="1">
    <citation type="submission" date="2020-10" db="EMBL/GenBank/DDBJ databases">
        <authorList>
            <person name="Gilroy R."/>
        </authorList>
    </citation>
    <scope>NUCLEOTIDE SEQUENCE</scope>
    <source>
        <strain evidence="6">ChiHile30-977</strain>
    </source>
</reference>
<evidence type="ECO:0000256" key="4">
    <source>
        <dbReference type="ARBA" id="ARBA00022729"/>
    </source>
</evidence>
<keyword evidence="4 5" id="KW-0732">Signal</keyword>
<organism evidence="6 7">
    <name type="scientific">Candidatus Avichristensenella intestinipullorum</name>
    <dbReference type="NCBI Taxonomy" id="2840693"/>
    <lineage>
        <taxon>Bacteria</taxon>
        <taxon>Bacillati</taxon>
        <taxon>Bacillota</taxon>
        <taxon>Clostridia</taxon>
        <taxon>Candidatus Avichristensenella</taxon>
    </lineage>
</organism>
<dbReference type="PANTHER" id="PTHR43649">
    <property type="entry name" value="ARABINOSE-BINDING PROTEIN-RELATED"/>
    <property type="match status" value="1"/>
</dbReference>
<protein>
    <submittedName>
        <fullName evidence="6">Extracellular solute-binding protein</fullName>
    </submittedName>
</protein>
<comment type="similarity">
    <text evidence="2">Belongs to the bacterial solute-binding protein 1 family.</text>
</comment>
<name>A0A9D1CJ32_9FIRM</name>
<dbReference type="AlphaFoldDB" id="A0A9D1CJ32"/>
<evidence type="ECO:0000313" key="6">
    <source>
        <dbReference type="EMBL" id="HIQ63771.1"/>
    </source>
</evidence>
<evidence type="ECO:0000256" key="5">
    <source>
        <dbReference type="SAM" id="SignalP"/>
    </source>
</evidence>
<evidence type="ECO:0000313" key="7">
    <source>
        <dbReference type="Proteomes" id="UP000886819"/>
    </source>
</evidence>
<sequence length="578" mass="65293">MAKTLRKTLAWVMFLTMLVTALPAFATEVATGPEANAARELVNIRFSQYANSVDDQEGMANDPIKKAIEQAVNITLEYDTGIEGYDDRLANELAVGIGPDLFPTWGEATKIRQYAEEEAVYDIAAIINAQPERYPILHKIINTDEYKMYNKMYTGDENKAYAIYSFSARAYPSFAGVPAYNTAILQEVNDGKVPATVDEFVEFTQKAVEAGYSGWWPYNGKLTNWAEIDNTIARPQGTSLRTPATYDWMWTGFVPDDESKIGTDEEHWTLMTVSDESKEVMKLLAEMYANDGIHNGVGTLVDEDDGYAAFNNQTLASYGYSYGYYTQFKKLYDSWMQAHPEDGSLADLTLGTALQNNEGQWLRVYDVPSYVGAHYFIPTSCAYPERVLDLVEFLASNEGQALLFRGIEGLTYTMDGDTVVYNLDEFVNINKSYGYPNPDRCRYMWFSYLFCASEMMLDLETNDWWTAVTAPYDNTLDWAEGEARECYLYAIDTVKAFVDNVYVQLPSYYGLATLDAEWGKVQTTLFEITNRYLSQMLGGQLDVETGWEQYRAEYEAAGGPALEEAVNEAIREARENFG</sequence>
<feature type="chain" id="PRO_5039435928" evidence="5">
    <location>
        <begin position="27"/>
        <end position="578"/>
    </location>
</feature>
<comment type="caution">
    <text evidence="6">The sequence shown here is derived from an EMBL/GenBank/DDBJ whole genome shotgun (WGS) entry which is preliminary data.</text>
</comment>
<comment type="subcellular location">
    <subcellularLocation>
        <location evidence="1">Cell envelope</location>
    </subcellularLocation>
</comment>
<dbReference type="Proteomes" id="UP000886819">
    <property type="component" value="Unassembled WGS sequence"/>
</dbReference>
<dbReference type="Gene3D" id="3.40.190.10">
    <property type="entry name" value="Periplasmic binding protein-like II"/>
    <property type="match status" value="2"/>
</dbReference>
<evidence type="ECO:0000256" key="1">
    <source>
        <dbReference type="ARBA" id="ARBA00004196"/>
    </source>
</evidence>
<accession>A0A9D1CJ32</accession>
<proteinExistence type="inferred from homology"/>
<gene>
    <name evidence="6" type="ORF">IAA66_09355</name>
</gene>
<dbReference type="InterPro" id="IPR050490">
    <property type="entry name" value="Bact_solute-bd_prot1"/>
</dbReference>
<dbReference type="GO" id="GO:0030313">
    <property type="term" value="C:cell envelope"/>
    <property type="evidence" value="ECO:0007669"/>
    <property type="project" value="UniProtKB-SubCell"/>
</dbReference>
<keyword evidence="3" id="KW-0813">Transport</keyword>
<dbReference type="PANTHER" id="PTHR43649:SF31">
    <property type="entry name" value="SN-GLYCEROL-3-PHOSPHATE-BINDING PERIPLASMIC PROTEIN UGPB"/>
    <property type="match status" value="1"/>
</dbReference>
<dbReference type="InterPro" id="IPR006059">
    <property type="entry name" value="SBP"/>
</dbReference>
<dbReference type="SUPFAM" id="SSF53850">
    <property type="entry name" value="Periplasmic binding protein-like II"/>
    <property type="match status" value="1"/>
</dbReference>